<keyword evidence="9" id="KW-0486">Methionine biosynthesis</keyword>
<dbReference type="InterPro" id="IPR001342">
    <property type="entry name" value="HDH_cat"/>
</dbReference>
<dbReference type="SUPFAM" id="SSF55347">
    <property type="entry name" value="Glyceraldehyde-3-phosphate dehydrogenase-like, C-terminal domain"/>
    <property type="match status" value="1"/>
</dbReference>
<accession>A0A7J4MVM0</accession>
<dbReference type="PANTHER" id="PTHR43331:SF1">
    <property type="entry name" value="HOMOSERINE DEHYDROGENASE"/>
    <property type="match status" value="1"/>
</dbReference>
<comment type="pathway">
    <text evidence="1">Amino-acid biosynthesis; L-threonine biosynthesis; L-threonine from L-aspartate: step 3/5.</text>
</comment>
<dbReference type="Gene3D" id="3.40.50.720">
    <property type="entry name" value="NAD(P)-binding Rossmann-like Domain"/>
    <property type="match status" value="1"/>
</dbReference>
<dbReference type="Gene3D" id="3.30.360.10">
    <property type="entry name" value="Dihydrodipicolinate Reductase, domain 2"/>
    <property type="match status" value="1"/>
</dbReference>
<feature type="binding site" evidence="11">
    <location>
        <begin position="10"/>
        <end position="15"/>
    </location>
    <ligand>
        <name>NADP(+)</name>
        <dbReference type="ChEBI" id="CHEBI:58349"/>
    </ligand>
</feature>
<keyword evidence="8 12" id="KW-0560">Oxidoreductase</keyword>
<dbReference type="EC" id="1.1.1.3" evidence="4"/>
<dbReference type="SUPFAM" id="SSF51735">
    <property type="entry name" value="NAD(P)-binding Rossmann-fold domains"/>
    <property type="match status" value="1"/>
</dbReference>
<dbReference type="Pfam" id="PF03447">
    <property type="entry name" value="NAD_binding_3"/>
    <property type="match status" value="1"/>
</dbReference>
<dbReference type="NCBIfam" id="NF004912">
    <property type="entry name" value="PRK06270.1"/>
    <property type="match status" value="1"/>
</dbReference>
<gene>
    <name evidence="12" type="ORF">HA285_02050</name>
</gene>
<dbReference type="AlphaFoldDB" id="A0A7J4MVM0"/>
<evidence type="ECO:0000313" key="12">
    <source>
        <dbReference type="EMBL" id="HIH64380.1"/>
    </source>
</evidence>
<evidence type="ECO:0000256" key="5">
    <source>
        <dbReference type="ARBA" id="ARBA00013376"/>
    </source>
</evidence>
<feature type="binding site" evidence="11">
    <location>
        <position position="211"/>
    </location>
    <ligand>
        <name>L-homoserine</name>
        <dbReference type="ChEBI" id="CHEBI:57476"/>
    </ligand>
</feature>
<dbReference type="GO" id="GO:0009086">
    <property type="term" value="P:methionine biosynthetic process"/>
    <property type="evidence" value="ECO:0007669"/>
    <property type="project" value="UniProtKB-KW"/>
</dbReference>
<dbReference type="FunFam" id="3.40.50.720:FF:000554">
    <property type="entry name" value="Homoserine dehydrogenase"/>
    <property type="match status" value="1"/>
</dbReference>
<proteinExistence type="inferred from homology"/>
<dbReference type="Pfam" id="PF00742">
    <property type="entry name" value="Homoserine_dh"/>
    <property type="match status" value="1"/>
</dbReference>
<evidence type="ECO:0000313" key="13">
    <source>
        <dbReference type="Proteomes" id="UP000538031"/>
    </source>
</evidence>
<dbReference type="FunFam" id="3.30.360.10:FF:000005">
    <property type="entry name" value="Homoserine dehydrogenase"/>
    <property type="match status" value="1"/>
</dbReference>
<dbReference type="UniPathway" id="UPA00051">
    <property type="reaction ID" value="UER00465"/>
</dbReference>
<keyword evidence="6" id="KW-0028">Amino-acid biosynthesis</keyword>
<evidence type="ECO:0000256" key="8">
    <source>
        <dbReference type="ARBA" id="ARBA00023002"/>
    </source>
</evidence>
<evidence type="ECO:0000256" key="9">
    <source>
        <dbReference type="ARBA" id="ARBA00023167"/>
    </source>
</evidence>
<dbReference type="PANTHER" id="PTHR43331">
    <property type="entry name" value="HOMOSERINE DEHYDROGENASE"/>
    <property type="match status" value="1"/>
</dbReference>
<evidence type="ECO:0000256" key="10">
    <source>
        <dbReference type="PIRSR" id="PIRSR036497-1"/>
    </source>
</evidence>
<evidence type="ECO:0000256" key="1">
    <source>
        <dbReference type="ARBA" id="ARBA00005056"/>
    </source>
</evidence>
<dbReference type="RefSeq" id="WP_048175281.1">
    <property type="nucleotide sequence ID" value="NZ_CP064337.1"/>
</dbReference>
<comment type="pathway">
    <text evidence="2">Amino-acid biosynthesis; L-methionine biosynthesis via de novo pathway; L-homoserine from L-aspartate: step 3/3.</text>
</comment>
<dbReference type="InterPro" id="IPR022697">
    <property type="entry name" value="HDH_short"/>
</dbReference>
<feature type="binding site" evidence="11">
    <location>
        <position position="126"/>
    </location>
    <ligand>
        <name>NADPH</name>
        <dbReference type="ChEBI" id="CHEBI:57783"/>
    </ligand>
</feature>
<dbReference type="GO" id="GO:0004412">
    <property type="term" value="F:homoserine dehydrogenase activity"/>
    <property type="evidence" value="ECO:0007669"/>
    <property type="project" value="UniProtKB-EC"/>
</dbReference>
<dbReference type="Proteomes" id="UP000538031">
    <property type="component" value="Unassembled WGS sequence"/>
</dbReference>
<dbReference type="InterPro" id="IPR036291">
    <property type="entry name" value="NAD(P)-bd_dom_sf"/>
</dbReference>
<keyword evidence="11" id="KW-0521">NADP</keyword>
<comment type="similarity">
    <text evidence="3">Belongs to the homoserine dehydrogenase family.</text>
</comment>
<organism evidence="12 13">
    <name type="scientific">Methanothermobacter thermautotrophicus</name>
    <name type="common">Methanobacterium thermoformicicum</name>
    <dbReference type="NCBI Taxonomy" id="145262"/>
    <lineage>
        <taxon>Archaea</taxon>
        <taxon>Methanobacteriati</taxon>
        <taxon>Methanobacteriota</taxon>
        <taxon>Methanomada group</taxon>
        <taxon>Methanobacteria</taxon>
        <taxon>Methanobacteriales</taxon>
        <taxon>Methanobacteriaceae</taxon>
        <taxon>Methanothermobacter</taxon>
    </lineage>
</organism>
<sequence>MRVMRICLVGLGAVGQGFLRAVQMKGEYLRERYGLDIRFTGVADSSGALHDPDGLDIRGILEHKKRAGLGSHPSGYEGMTGDELLDEAEYDCMVEATPTNIEDGEPGRSLVLKAMGDGKHVVTSNKGHLALFYSELMEAASEAGVEFMFEASVGGAMPIINLARETLASCTIESVIGILNGTTNFILSRMASEGSSYRQALIEAQELGIAETNPAQDVEGTDAACKAVIIANSILGRPCTLRDVRVEGITGITQGAIELAAQEGYLIKLIAEISGDRLEVGPRLVRMGSPYAVDGTLNMATLRTDLAGEVTAVGRGAGSLETASAMLTDTITIWRKSGGR</sequence>
<dbReference type="NCBIfam" id="NF004976">
    <property type="entry name" value="PRK06349.1"/>
    <property type="match status" value="1"/>
</dbReference>
<dbReference type="PIRSF" id="PIRSF036497">
    <property type="entry name" value="HDH_short"/>
    <property type="match status" value="1"/>
</dbReference>
<dbReference type="InterPro" id="IPR005106">
    <property type="entry name" value="Asp/hSer_DH_NAD-bd"/>
</dbReference>
<feature type="active site" description="Proton donor" evidence="10">
    <location>
        <position position="226"/>
    </location>
</feature>
<keyword evidence="7" id="KW-0791">Threonine biosynthesis</keyword>
<dbReference type="InterPro" id="IPR019811">
    <property type="entry name" value="HDH_CS"/>
</dbReference>
<dbReference type="PROSITE" id="PS01042">
    <property type="entry name" value="HOMOSER_DHGENASE"/>
    <property type="match status" value="1"/>
</dbReference>
<dbReference type="GO" id="GO:0009088">
    <property type="term" value="P:threonine biosynthetic process"/>
    <property type="evidence" value="ECO:0007669"/>
    <property type="project" value="UniProtKB-UniPathway"/>
</dbReference>
<name>A0A7J4MVM0_METTF</name>
<evidence type="ECO:0000256" key="3">
    <source>
        <dbReference type="ARBA" id="ARBA00006753"/>
    </source>
</evidence>
<evidence type="ECO:0000256" key="11">
    <source>
        <dbReference type="PIRSR" id="PIRSR036497-2"/>
    </source>
</evidence>
<dbReference type="GeneID" id="82296873"/>
<protein>
    <recommendedName>
        <fullName evidence="5">Homoserine dehydrogenase</fullName>
        <ecNumber evidence="4">1.1.1.3</ecNumber>
    </recommendedName>
</protein>
<comment type="caution">
    <text evidence="12">The sequence shown here is derived from an EMBL/GenBank/DDBJ whole genome shotgun (WGS) entry which is preliminary data.</text>
</comment>
<reference evidence="13" key="1">
    <citation type="journal article" date="2020" name="bioRxiv">
        <title>A rank-normalized archaeal taxonomy based on genome phylogeny resolves widespread incomplete and uneven classifications.</title>
        <authorList>
            <person name="Rinke C."/>
            <person name="Chuvochina M."/>
            <person name="Mussig A.J."/>
            <person name="Chaumeil P.-A."/>
            <person name="Waite D.W."/>
            <person name="Whitman W.B."/>
            <person name="Parks D.H."/>
            <person name="Hugenholtz P."/>
        </authorList>
    </citation>
    <scope>NUCLEOTIDE SEQUENCE [LARGE SCALE GENOMIC DNA]</scope>
</reference>
<dbReference type="GO" id="GO:0050661">
    <property type="term" value="F:NADP binding"/>
    <property type="evidence" value="ECO:0007669"/>
    <property type="project" value="InterPro"/>
</dbReference>
<evidence type="ECO:0000256" key="4">
    <source>
        <dbReference type="ARBA" id="ARBA00013213"/>
    </source>
</evidence>
<dbReference type="UniPathway" id="UPA00050">
    <property type="reaction ID" value="UER00063"/>
</dbReference>
<evidence type="ECO:0000256" key="6">
    <source>
        <dbReference type="ARBA" id="ARBA00022605"/>
    </source>
</evidence>
<dbReference type="EMBL" id="DUHT01000020">
    <property type="protein sequence ID" value="HIH64380.1"/>
    <property type="molecule type" value="Genomic_DNA"/>
</dbReference>
<evidence type="ECO:0000256" key="2">
    <source>
        <dbReference type="ARBA" id="ARBA00005062"/>
    </source>
</evidence>
<evidence type="ECO:0000256" key="7">
    <source>
        <dbReference type="ARBA" id="ARBA00022697"/>
    </source>
</evidence>